<reference evidence="2 3" key="1">
    <citation type="submission" date="2024-01" db="EMBL/GenBank/DDBJ databases">
        <title>The genomes of 5 underutilized Papilionoideae crops provide insights into root nodulation and disease resistanc.</title>
        <authorList>
            <person name="Jiang F."/>
        </authorList>
    </citation>
    <scope>NUCLEOTIDE SEQUENCE [LARGE SCALE GENOMIC DNA]</scope>
    <source>
        <strain evidence="2">LVBAO_FW01</strain>
        <tissue evidence="2">Leaves</tissue>
    </source>
</reference>
<organism evidence="2 3">
    <name type="scientific">Canavalia gladiata</name>
    <name type="common">Sword bean</name>
    <name type="synonym">Dolichos gladiatus</name>
    <dbReference type="NCBI Taxonomy" id="3824"/>
    <lineage>
        <taxon>Eukaryota</taxon>
        <taxon>Viridiplantae</taxon>
        <taxon>Streptophyta</taxon>
        <taxon>Embryophyta</taxon>
        <taxon>Tracheophyta</taxon>
        <taxon>Spermatophyta</taxon>
        <taxon>Magnoliopsida</taxon>
        <taxon>eudicotyledons</taxon>
        <taxon>Gunneridae</taxon>
        <taxon>Pentapetalae</taxon>
        <taxon>rosids</taxon>
        <taxon>fabids</taxon>
        <taxon>Fabales</taxon>
        <taxon>Fabaceae</taxon>
        <taxon>Papilionoideae</taxon>
        <taxon>50 kb inversion clade</taxon>
        <taxon>NPAAA clade</taxon>
        <taxon>indigoferoid/millettioid clade</taxon>
        <taxon>Phaseoleae</taxon>
        <taxon>Canavalia</taxon>
    </lineage>
</organism>
<accession>A0AAN9LS03</accession>
<sequence length="167" mass="19016">MKLVATLHSHAPCYSLLSILRAPHGYRLRSEAQRSIRAFQDLLSPFLFSSSFPSFSCLTKNGFGLTDRAFSHFLFPAQWPPPLFPFFFLSSISFSSPDPKPRSESSTYSMFILGQNARAYPGTATTTDWRVLLKKILPEDPQERKMAEPSLQEKKIGEKKRPPMKTR</sequence>
<evidence type="ECO:0000313" key="2">
    <source>
        <dbReference type="EMBL" id="KAK7338513.1"/>
    </source>
</evidence>
<feature type="compositionally biased region" description="Basic and acidic residues" evidence="1">
    <location>
        <begin position="142"/>
        <end position="161"/>
    </location>
</feature>
<feature type="region of interest" description="Disordered" evidence="1">
    <location>
        <begin position="142"/>
        <end position="167"/>
    </location>
</feature>
<dbReference type="EMBL" id="JAYMYQ010000004">
    <property type="protein sequence ID" value="KAK7338513.1"/>
    <property type="molecule type" value="Genomic_DNA"/>
</dbReference>
<keyword evidence="3" id="KW-1185">Reference proteome</keyword>
<evidence type="ECO:0000313" key="3">
    <source>
        <dbReference type="Proteomes" id="UP001367508"/>
    </source>
</evidence>
<name>A0AAN9LS03_CANGL</name>
<evidence type="ECO:0000256" key="1">
    <source>
        <dbReference type="SAM" id="MobiDB-lite"/>
    </source>
</evidence>
<proteinExistence type="predicted"/>
<comment type="caution">
    <text evidence="2">The sequence shown here is derived from an EMBL/GenBank/DDBJ whole genome shotgun (WGS) entry which is preliminary data.</text>
</comment>
<protein>
    <submittedName>
        <fullName evidence="2">Uncharacterized protein</fullName>
    </submittedName>
</protein>
<dbReference type="Proteomes" id="UP001367508">
    <property type="component" value="Unassembled WGS sequence"/>
</dbReference>
<gene>
    <name evidence="2" type="ORF">VNO77_19125</name>
</gene>
<dbReference type="AlphaFoldDB" id="A0AAN9LS03"/>